<organism evidence="2 3">
    <name type="scientific">Meganyctiphanes norvegica</name>
    <name type="common">Northern krill</name>
    <name type="synonym">Thysanopoda norvegica</name>
    <dbReference type="NCBI Taxonomy" id="48144"/>
    <lineage>
        <taxon>Eukaryota</taxon>
        <taxon>Metazoa</taxon>
        <taxon>Ecdysozoa</taxon>
        <taxon>Arthropoda</taxon>
        <taxon>Crustacea</taxon>
        <taxon>Multicrustacea</taxon>
        <taxon>Malacostraca</taxon>
        <taxon>Eumalacostraca</taxon>
        <taxon>Eucarida</taxon>
        <taxon>Euphausiacea</taxon>
        <taxon>Euphausiidae</taxon>
        <taxon>Meganyctiphanes</taxon>
    </lineage>
</organism>
<proteinExistence type="predicted"/>
<dbReference type="PANTHER" id="PTHR23282:SF101">
    <property type="entry name" value="MAM DOMAIN-CONTAINING PROTEIN"/>
    <property type="match status" value="1"/>
</dbReference>
<dbReference type="Pfam" id="PF00629">
    <property type="entry name" value="MAM"/>
    <property type="match status" value="2"/>
</dbReference>
<dbReference type="Proteomes" id="UP001497623">
    <property type="component" value="Unassembled WGS sequence"/>
</dbReference>
<dbReference type="InterPro" id="IPR000998">
    <property type="entry name" value="MAM_dom"/>
</dbReference>
<evidence type="ECO:0000259" key="1">
    <source>
        <dbReference type="PROSITE" id="PS50060"/>
    </source>
</evidence>
<dbReference type="EMBL" id="CAXKWB010021175">
    <property type="protein sequence ID" value="CAL4123025.1"/>
    <property type="molecule type" value="Genomic_DNA"/>
</dbReference>
<dbReference type="PANTHER" id="PTHR23282">
    <property type="entry name" value="APICAL ENDOSOMAL GLYCOPROTEIN PRECURSOR"/>
    <property type="match status" value="1"/>
</dbReference>
<feature type="domain" description="MAM" evidence="1">
    <location>
        <begin position="31"/>
        <end position="194"/>
    </location>
</feature>
<feature type="domain" description="MAM" evidence="1">
    <location>
        <begin position="221"/>
        <end position="318"/>
    </location>
</feature>
<feature type="non-terminal residue" evidence="2">
    <location>
        <position position="318"/>
    </location>
</feature>
<dbReference type="PROSITE" id="PS50060">
    <property type="entry name" value="MAM_2"/>
    <property type="match status" value="2"/>
</dbReference>
<dbReference type="InterPro" id="IPR013320">
    <property type="entry name" value="ConA-like_dom_sf"/>
</dbReference>
<name>A0AAV2RE52_MEGNR</name>
<reference evidence="2 3" key="1">
    <citation type="submission" date="2024-05" db="EMBL/GenBank/DDBJ databases">
        <authorList>
            <person name="Wallberg A."/>
        </authorList>
    </citation>
    <scope>NUCLEOTIDE SEQUENCE [LARGE SCALE GENOMIC DNA]</scope>
</reference>
<dbReference type="SUPFAM" id="SSF49899">
    <property type="entry name" value="Concanavalin A-like lectins/glucanases"/>
    <property type="match status" value="2"/>
</dbReference>
<dbReference type="InterPro" id="IPR051560">
    <property type="entry name" value="MAM_domain-containing"/>
</dbReference>
<dbReference type="SMART" id="SM00137">
    <property type="entry name" value="MAM"/>
    <property type="match status" value="1"/>
</dbReference>
<dbReference type="Gene3D" id="2.60.120.200">
    <property type="match status" value="2"/>
</dbReference>
<dbReference type="CDD" id="cd06263">
    <property type="entry name" value="MAM"/>
    <property type="match status" value="1"/>
</dbReference>
<dbReference type="AlphaFoldDB" id="A0AAV2RE52"/>
<keyword evidence="3" id="KW-1185">Reference proteome</keyword>
<sequence length="318" mass="35111">VIIETKIGSNKDGSVALDDVLISPGECSEPLTCNFDNGLCLWTQSKDDKVNWEVVKEFGSLHDHNTDDGTGSFLILKNTPGTSVEGNNAIMLSENLILLDKACLSFWYNMYGDHIGALRVIRKNIGDHSFWNVWELNGQHGNQTSWKFASLTLWKTNLDSYVGFEAVIGKVDTNKTCQIGVDDIKFENGVQCDIKPPGAAITTIGPSTSTTPIPTPPPAEFECDFERLIFGRFCNWNPAGEEAQWDIGKGSLGIEGIGPPFDHTTGSGHYAYISRSSDDTSEANYTATLISPDVFKNGDNCFVFWYFTWGQLTQLKVR</sequence>
<feature type="non-terminal residue" evidence="2">
    <location>
        <position position="1"/>
    </location>
</feature>
<dbReference type="GO" id="GO:0016020">
    <property type="term" value="C:membrane"/>
    <property type="evidence" value="ECO:0007669"/>
    <property type="project" value="InterPro"/>
</dbReference>
<accession>A0AAV2RE52</accession>
<evidence type="ECO:0000313" key="3">
    <source>
        <dbReference type="Proteomes" id="UP001497623"/>
    </source>
</evidence>
<comment type="caution">
    <text evidence="2">The sequence shown here is derived from an EMBL/GenBank/DDBJ whole genome shotgun (WGS) entry which is preliminary data.</text>
</comment>
<evidence type="ECO:0000313" key="2">
    <source>
        <dbReference type="EMBL" id="CAL4123025.1"/>
    </source>
</evidence>
<protein>
    <recommendedName>
        <fullName evidence="1">MAM domain-containing protein</fullName>
    </recommendedName>
</protein>
<gene>
    <name evidence="2" type="ORF">MNOR_LOCUS23722</name>
</gene>